<sequence length="151" mass="16633">MTLPVADRLELSDLVHRYAAGVDARDIDSVVELFTGTARLVMPAPPDVLVPEIRHDGRAGVRAALAALDGVLRTQHAITGEVFTRTGADTATGSISGAAHHWIDKDDRITDVIWYLRYADSYARTEQGWRFAARALSIDAIETRPARQVRR</sequence>
<dbReference type="eggNOG" id="COG4319">
    <property type="taxonomic scope" value="Bacteria"/>
</dbReference>
<dbReference type="Pfam" id="PF13577">
    <property type="entry name" value="SnoaL_4"/>
    <property type="match status" value="1"/>
</dbReference>
<dbReference type="EMBL" id="CP006850">
    <property type="protein sequence ID" value="AHH19649.1"/>
    <property type="molecule type" value="Genomic_DNA"/>
</dbReference>
<dbReference type="CDD" id="cd00531">
    <property type="entry name" value="NTF2_like"/>
    <property type="match status" value="1"/>
</dbReference>
<evidence type="ECO:0000259" key="1">
    <source>
        <dbReference type="Pfam" id="PF13577"/>
    </source>
</evidence>
<name>W5TKF1_9NOCA</name>
<dbReference type="KEGG" id="nno:NONO_c48650"/>
<dbReference type="AlphaFoldDB" id="W5TKF1"/>
<dbReference type="InterPro" id="IPR037401">
    <property type="entry name" value="SnoaL-like"/>
</dbReference>
<dbReference type="Proteomes" id="UP000019150">
    <property type="component" value="Chromosome"/>
</dbReference>
<dbReference type="HOGENOM" id="CLU_106738_3_1_11"/>
<dbReference type="STRING" id="1415166.NONO_c48650"/>
<evidence type="ECO:0000313" key="3">
    <source>
        <dbReference type="Proteomes" id="UP000019150"/>
    </source>
</evidence>
<reference evidence="2 3" key="1">
    <citation type="journal article" date="2014" name="Appl. Environ. Microbiol.">
        <title>Insights into the Microbial Degradation of Rubber and Gutta-Percha by Analysis of the Complete Genome of Nocardia nova SH22a.</title>
        <authorList>
            <person name="Luo Q."/>
            <person name="Hiessl S."/>
            <person name="Poehlein A."/>
            <person name="Daniel R."/>
            <person name="Steinbuchel A."/>
        </authorList>
    </citation>
    <scope>NUCLEOTIDE SEQUENCE [LARGE SCALE GENOMIC DNA]</scope>
    <source>
        <strain evidence="2">SH22a</strain>
    </source>
</reference>
<dbReference type="InterPro" id="IPR032710">
    <property type="entry name" value="NTF2-like_dom_sf"/>
</dbReference>
<evidence type="ECO:0000313" key="2">
    <source>
        <dbReference type="EMBL" id="AHH19649.1"/>
    </source>
</evidence>
<dbReference type="Gene3D" id="3.10.450.50">
    <property type="match status" value="1"/>
</dbReference>
<dbReference type="OrthoDB" id="1492465at2"/>
<gene>
    <name evidence="2" type="ORF">NONO_c48650</name>
</gene>
<keyword evidence="3" id="KW-1185">Reference proteome</keyword>
<organism evidence="2 3">
    <name type="scientific">Nocardia nova SH22a</name>
    <dbReference type="NCBI Taxonomy" id="1415166"/>
    <lineage>
        <taxon>Bacteria</taxon>
        <taxon>Bacillati</taxon>
        <taxon>Actinomycetota</taxon>
        <taxon>Actinomycetes</taxon>
        <taxon>Mycobacteriales</taxon>
        <taxon>Nocardiaceae</taxon>
        <taxon>Nocardia</taxon>
    </lineage>
</organism>
<proteinExistence type="predicted"/>
<protein>
    <submittedName>
        <fullName evidence="2">SnoaL-like domain-containing protein</fullName>
    </submittedName>
</protein>
<dbReference type="RefSeq" id="WP_025351042.1">
    <property type="nucleotide sequence ID" value="NZ_CP006850.1"/>
</dbReference>
<dbReference type="PATRIC" id="fig|1415166.3.peg.5016"/>
<feature type="domain" description="SnoaL-like" evidence="1">
    <location>
        <begin position="5"/>
        <end position="134"/>
    </location>
</feature>
<dbReference type="SUPFAM" id="SSF54427">
    <property type="entry name" value="NTF2-like"/>
    <property type="match status" value="1"/>
</dbReference>
<accession>W5TKF1</accession>